<feature type="binding site" evidence="5">
    <location>
        <begin position="87"/>
        <end position="90"/>
    </location>
    <ligand>
        <name>AMP</name>
        <dbReference type="ChEBI" id="CHEBI:456215"/>
    </ligand>
</feature>
<dbReference type="InterPro" id="IPR000850">
    <property type="entry name" value="Adenylat/UMP-CMP_kin"/>
</dbReference>
<dbReference type="SUPFAM" id="SSF52540">
    <property type="entry name" value="P-loop containing nucleoside triphosphate hydrolases"/>
    <property type="match status" value="1"/>
</dbReference>
<comment type="similarity">
    <text evidence="5 6">Belongs to the adenylate kinase family.</text>
</comment>
<feature type="binding site" evidence="5">
    <location>
        <position position="37"/>
    </location>
    <ligand>
        <name>AMP</name>
        <dbReference type="ChEBI" id="CHEBI:456215"/>
    </ligand>
</feature>
<reference evidence="9" key="1">
    <citation type="submission" date="2017-09" db="EMBL/GenBank/DDBJ databases">
        <title>Depth-based differentiation of microbial function through sediment-hosted aquifers and enrichment of novel symbionts in the deep terrestrial subsurface.</title>
        <authorList>
            <person name="Probst A.J."/>
            <person name="Ladd B."/>
            <person name="Jarett J.K."/>
            <person name="Geller-Mcgrath D.E."/>
            <person name="Sieber C.M.K."/>
            <person name="Emerson J.B."/>
            <person name="Anantharaman K."/>
            <person name="Thomas B.C."/>
            <person name="Malmstrom R."/>
            <person name="Stieglmeier M."/>
            <person name="Klingl A."/>
            <person name="Woyke T."/>
            <person name="Ryan C.M."/>
            <person name="Banfield J.F."/>
        </authorList>
    </citation>
    <scope>NUCLEOTIDE SEQUENCE [LARGE SCALE GENOMIC DNA]</scope>
</reference>
<dbReference type="UniPathway" id="UPA00588">
    <property type="reaction ID" value="UER00649"/>
</dbReference>
<dbReference type="GO" id="GO:0005737">
    <property type="term" value="C:cytoplasm"/>
    <property type="evidence" value="ECO:0007669"/>
    <property type="project" value="UniProtKB-SubCell"/>
</dbReference>
<dbReference type="GO" id="GO:0044209">
    <property type="term" value="P:AMP salvage"/>
    <property type="evidence" value="ECO:0007669"/>
    <property type="project" value="UniProtKB-UniRule"/>
</dbReference>
<dbReference type="InterPro" id="IPR033690">
    <property type="entry name" value="Adenylat_kinase_CS"/>
</dbReference>
<dbReference type="AlphaFoldDB" id="A0A2M7XG22"/>
<feature type="binding site" evidence="5">
    <location>
        <begin position="11"/>
        <end position="16"/>
    </location>
    <ligand>
        <name>ATP</name>
        <dbReference type="ChEBI" id="CHEBI:30616"/>
    </ligand>
</feature>
<sequence>MQKILIAGPQGSGKGTQATRLSQKLGIPALSMGQLLRDQITEGGELGKEISKVIYEDGELVSDELALRILKKRLEQADAQDGYILDGYPRNVEQYNAFKAFDMPTAVILINVPLDESMRRLARRADIEKRADDEPEQIKRRLEIYEEETKPVLELFKSQGVLKVIDGMGTMEEVEERIEEALVI</sequence>
<dbReference type="Proteomes" id="UP000231263">
    <property type="component" value="Unassembled WGS sequence"/>
</dbReference>
<comment type="pathway">
    <text evidence="5">Purine metabolism; AMP biosynthesis via salvage pathway; AMP from ADP: step 1/1.</text>
</comment>
<keyword evidence="3 5" id="KW-0547">Nucleotide-binding</keyword>
<feature type="binding site" evidence="5">
    <location>
        <position position="94"/>
    </location>
    <ligand>
        <name>AMP</name>
        <dbReference type="ChEBI" id="CHEBI:456215"/>
    </ligand>
</feature>
<feature type="binding site" evidence="5">
    <location>
        <begin position="59"/>
        <end position="61"/>
    </location>
    <ligand>
        <name>AMP</name>
        <dbReference type="ChEBI" id="CHEBI:456215"/>
    </ligand>
</feature>
<dbReference type="PROSITE" id="PS00113">
    <property type="entry name" value="ADENYLATE_KINASE"/>
    <property type="match status" value="1"/>
</dbReference>
<gene>
    <name evidence="5" type="primary">adk</name>
    <name evidence="8" type="ORF">CO173_01205</name>
</gene>
<evidence type="ECO:0000256" key="1">
    <source>
        <dbReference type="ARBA" id="ARBA00022679"/>
    </source>
</evidence>
<keyword evidence="4 5" id="KW-0418">Kinase</keyword>
<evidence type="ECO:0000256" key="6">
    <source>
        <dbReference type="RuleBase" id="RU003330"/>
    </source>
</evidence>
<dbReference type="HAMAP" id="MF_00235">
    <property type="entry name" value="Adenylate_kinase_Adk"/>
    <property type="match status" value="1"/>
</dbReference>
<dbReference type="GO" id="GO:0004017">
    <property type="term" value="F:AMP kinase activity"/>
    <property type="evidence" value="ECO:0007669"/>
    <property type="project" value="UniProtKB-UniRule"/>
</dbReference>
<accession>A0A2M7XG22</accession>
<name>A0A2M7XG22_9BACT</name>
<organism evidence="8 9">
    <name type="scientific">Candidatus Uhrbacteria bacterium CG_4_9_14_3_um_filter_41_35</name>
    <dbReference type="NCBI Taxonomy" id="1975034"/>
    <lineage>
        <taxon>Bacteria</taxon>
        <taxon>Candidatus Uhriibacteriota</taxon>
    </lineage>
</organism>
<evidence type="ECO:0000256" key="4">
    <source>
        <dbReference type="ARBA" id="ARBA00022777"/>
    </source>
</evidence>
<evidence type="ECO:0000256" key="7">
    <source>
        <dbReference type="RuleBase" id="RU003331"/>
    </source>
</evidence>
<dbReference type="GO" id="GO:0005524">
    <property type="term" value="F:ATP binding"/>
    <property type="evidence" value="ECO:0007669"/>
    <property type="project" value="UniProtKB-UniRule"/>
</dbReference>
<keyword evidence="2 5" id="KW-0545">Nucleotide biosynthesis</keyword>
<keyword evidence="1 5" id="KW-0808">Transferase</keyword>
<comment type="domain">
    <text evidence="5">Consists of three domains, a large central CORE domain and two small peripheral domains, NMPbind and LID, which undergo movements during catalysis. The LID domain closes over the site of phosphoryl transfer upon ATP binding. Assembling and dissambling the active center during each catalytic cycle provides an effective means to prevent ATP hydrolysis.</text>
</comment>
<dbReference type="InterPro" id="IPR027417">
    <property type="entry name" value="P-loop_NTPase"/>
</dbReference>
<feature type="binding site" evidence="5">
    <location>
        <position position="141"/>
    </location>
    <ligand>
        <name>AMP</name>
        <dbReference type="ChEBI" id="CHEBI:456215"/>
    </ligand>
</feature>
<protein>
    <recommendedName>
        <fullName evidence="5 7">Adenylate kinase</fullName>
        <shortName evidence="5">AK</shortName>
        <ecNumber evidence="5 7">2.7.4.3</ecNumber>
    </recommendedName>
    <alternativeName>
        <fullName evidence="5">ATP-AMP transphosphorylase</fullName>
    </alternativeName>
    <alternativeName>
        <fullName evidence="5">ATP:AMP phosphotransferase</fullName>
    </alternativeName>
    <alternativeName>
        <fullName evidence="5">Adenylate monophosphate kinase</fullName>
    </alternativeName>
</protein>
<evidence type="ECO:0000256" key="3">
    <source>
        <dbReference type="ARBA" id="ARBA00022741"/>
    </source>
</evidence>
<feature type="binding site" evidence="5">
    <location>
        <position position="124"/>
    </location>
    <ligand>
        <name>ATP</name>
        <dbReference type="ChEBI" id="CHEBI:30616"/>
    </ligand>
</feature>
<dbReference type="EMBL" id="PFWT01000007">
    <property type="protein sequence ID" value="PJA46823.1"/>
    <property type="molecule type" value="Genomic_DNA"/>
</dbReference>
<comment type="function">
    <text evidence="5">Catalyzes the reversible transfer of the terminal phosphate group between ATP and AMP. Plays an important role in cellular energy homeostasis and in adenine nucleotide metabolism.</text>
</comment>
<comment type="subunit">
    <text evidence="5 7">Monomer.</text>
</comment>
<evidence type="ECO:0000313" key="8">
    <source>
        <dbReference type="EMBL" id="PJA46823.1"/>
    </source>
</evidence>
<dbReference type="NCBIfam" id="NF001381">
    <property type="entry name" value="PRK00279.1-3"/>
    <property type="match status" value="1"/>
</dbReference>
<dbReference type="Pfam" id="PF00406">
    <property type="entry name" value="ADK"/>
    <property type="match status" value="1"/>
</dbReference>
<comment type="subcellular location">
    <subcellularLocation>
        <location evidence="5 7">Cytoplasm</location>
    </subcellularLocation>
</comment>
<feature type="binding site" evidence="5">
    <location>
        <position position="169"/>
    </location>
    <ligand>
        <name>ATP</name>
        <dbReference type="ChEBI" id="CHEBI:30616"/>
    </ligand>
</feature>
<keyword evidence="5 7" id="KW-0067">ATP-binding</keyword>
<evidence type="ECO:0000313" key="9">
    <source>
        <dbReference type="Proteomes" id="UP000231263"/>
    </source>
</evidence>
<comment type="catalytic activity">
    <reaction evidence="5 7">
        <text>AMP + ATP = 2 ADP</text>
        <dbReference type="Rhea" id="RHEA:12973"/>
        <dbReference type="ChEBI" id="CHEBI:30616"/>
        <dbReference type="ChEBI" id="CHEBI:456215"/>
        <dbReference type="ChEBI" id="CHEBI:456216"/>
        <dbReference type="EC" id="2.7.4.3"/>
    </reaction>
</comment>
<dbReference type="CDD" id="cd01428">
    <property type="entry name" value="ADK"/>
    <property type="match status" value="1"/>
</dbReference>
<dbReference type="PRINTS" id="PR00094">
    <property type="entry name" value="ADENYLTKNASE"/>
</dbReference>
<comment type="caution">
    <text evidence="5">Lacks conserved residue(s) required for the propagation of feature annotation.</text>
</comment>
<dbReference type="EC" id="2.7.4.3" evidence="5 7"/>
<comment type="caution">
    <text evidence="8">The sequence shown here is derived from an EMBL/GenBank/DDBJ whole genome shotgun (WGS) entry which is preliminary data.</text>
</comment>
<dbReference type="Gene3D" id="3.40.50.300">
    <property type="entry name" value="P-loop containing nucleotide triphosphate hydrolases"/>
    <property type="match status" value="1"/>
</dbReference>
<evidence type="ECO:0000256" key="5">
    <source>
        <dbReference type="HAMAP-Rule" id="MF_00235"/>
    </source>
</evidence>
<dbReference type="PANTHER" id="PTHR23359">
    <property type="entry name" value="NUCLEOTIDE KINASE"/>
    <property type="match status" value="1"/>
</dbReference>
<feature type="binding site" evidence="5">
    <location>
        <position position="130"/>
    </location>
    <ligand>
        <name>AMP</name>
        <dbReference type="ChEBI" id="CHEBI:456215"/>
    </ligand>
</feature>
<evidence type="ECO:0000256" key="2">
    <source>
        <dbReference type="ARBA" id="ARBA00022727"/>
    </source>
</evidence>
<proteinExistence type="inferred from homology"/>
<keyword evidence="5" id="KW-0963">Cytoplasm</keyword>